<evidence type="ECO:0000313" key="3">
    <source>
        <dbReference type="Proteomes" id="UP000298050"/>
    </source>
</evidence>
<organism evidence="2 3">
    <name type="scientific">Mangrovimicrobium sediminis</name>
    <dbReference type="NCBI Taxonomy" id="2562682"/>
    <lineage>
        <taxon>Bacteria</taxon>
        <taxon>Pseudomonadati</taxon>
        <taxon>Pseudomonadota</taxon>
        <taxon>Gammaproteobacteria</taxon>
        <taxon>Cellvibrionales</taxon>
        <taxon>Halieaceae</taxon>
        <taxon>Mangrovimicrobium</taxon>
    </lineage>
</organism>
<comment type="caution">
    <text evidence="2">The sequence shown here is derived from an EMBL/GenBank/DDBJ whole genome shotgun (WGS) entry which is preliminary data.</text>
</comment>
<sequence length="229" mass="25268">MSIPTHIAYRALLVLACSLLAACGSKPLVPVQVDAAPVDFSGDWVVDLKQSDSLDEAVGQLFGELQRQVERQAQGLGTPTDARIYANARGLEDLVRMTYVVLEPVLLHIDQQESGITVKREGSFALQCDFGAGVSTRRDSPLGDEDCGWLREQLLFRVALPEGLRIAHRFTLDPAGNRLQVYTQLRSPQVSEPFGVRRVYVRYDPSQSGIICRQTLSKGKVCTTERPAQ</sequence>
<dbReference type="AlphaFoldDB" id="A0A4Z0LVR0"/>
<protein>
    <recommendedName>
        <fullName evidence="4">Lipoprotein</fullName>
    </recommendedName>
</protein>
<dbReference type="OrthoDB" id="5728919at2"/>
<evidence type="ECO:0000256" key="1">
    <source>
        <dbReference type="SAM" id="SignalP"/>
    </source>
</evidence>
<name>A0A4Z0LVR0_9GAMM</name>
<dbReference type="EMBL" id="SRLE01000014">
    <property type="protein sequence ID" value="TGD71412.1"/>
    <property type="molecule type" value="Genomic_DNA"/>
</dbReference>
<dbReference type="Proteomes" id="UP000298050">
    <property type="component" value="Unassembled WGS sequence"/>
</dbReference>
<keyword evidence="1" id="KW-0732">Signal</keyword>
<evidence type="ECO:0000313" key="2">
    <source>
        <dbReference type="EMBL" id="TGD71412.1"/>
    </source>
</evidence>
<dbReference type="RefSeq" id="WP_135446304.1">
    <property type="nucleotide sequence ID" value="NZ_SRLE01000014.1"/>
</dbReference>
<reference evidence="2 3" key="1">
    <citation type="submission" date="2019-04" db="EMBL/GenBank/DDBJ databases">
        <title>Taxonomy of novel Haliea sp. from mangrove soil of West Coast of India.</title>
        <authorList>
            <person name="Verma A."/>
            <person name="Kumar P."/>
            <person name="Krishnamurthi S."/>
        </authorList>
    </citation>
    <scope>NUCLEOTIDE SEQUENCE [LARGE SCALE GENOMIC DNA]</scope>
    <source>
        <strain evidence="2 3">SAOS-164</strain>
    </source>
</reference>
<keyword evidence="3" id="KW-1185">Reference proteome</keyword>
<feature type="signal peptide" evidence="1">
    <location>
        <begin position="1"/>
        <end position="21"/>
    </location>
</feature>
<feature type="chain" id="PRO_5021204463" description="Lipoprotein" evidence="1">
    <location>
        <begin position="22"/>
        <end position="229"/>
    </location>
</feature>
<evidence type="ECO:0008006" key="4">
    <source>
        <dbReference type="Google" id="ProtNLM"/>
    </source>
</evidence>
<proteinExistence type="predicted"/>
<gene>
    <name evidence="2" type="ORF">E4634_19270</name>
</gene>
<accession>A0A4Z0LVR0</accession>